<dbReference type="Pfam" id="PF13560">
    <property type="entry name" value="HTH_31"/>
    <property type="match status" value="1"/>
</dbReference>
<evidence type="ECO:0000313" key="3">
    <source>
        <dbReference type="Proteomes" id="UP000189004"/>
    </source>
</evidence>
<dbReference type="SUPFAM" id="SSF47413">
    <property type="entry name" value="lambda repressor-like DNA-binding domains"/>
    <property type="match status" value="1"/>
</dbReference>
<accession>A0A1V3C4J4</accession>
<reference evidence="3" key="1">
    <citation type="submission" date="2016-08" db="EMBL/GenBank/DDBJ databases">
        <authorList>
            <person name="Tokovenko B."/>
            <person name="Kalinowski J."/>
        </authorList>
    </citation>
    <scope>NUCLEOTIDE SEQUENCE [LARGE SCALE GENOMIC DNA]</scope>
    <source>
        <strain evidence="3">UTMC102</strain>
    </source>
</reference>
<dbReference type="EMBL" id="MCOK01000001">
    <property type="protein sequence ID" value="OOC55558.1"/>
    <property type="molecule type" value="Genomic_DNA"/>
</dbReference>
<dbReference type="Pfam" id="PF19054">
    <property type="entry name" value="DUF5753"/>
    <property type="match status" value="1"/>
</dbReference>
<proteinExistence type="predicted"/>
<dbReference type="AlphaFoldDB" id="A0A1V3C4J4"/>
<dbReference type="Proteomes" id="UP000189004">
    <property type="component" value="Unassembled WGS sequence"/>
</dbReference>
<dbReference type="STRING" id="501010.NOSIN_18455"/>
<evidence type="ECO:0000313" key="2">
    <source>
        <dbReference type="EMBL" id="OOC55558.1"/>
    </source>
</evidence>
<name>A0A1V3C4J4_9ACTN</name>
<sequence length="268" mass="29756">MAKVSTDIKERWGCVLQRRREACGMTQETLGRALGVKGTAVSNLERGRTTPARDVLASLDKALGTGDELAQLWEDLVKEGKIPWLGQMEELEKKAASILEFHPFLVPSLLQTADYATAVMRAVTPWEPQARTEASVRERIARGERFQSADTPVMMVVIGRAVLTEPIDHGPVMRGQLEYVHALAKRERITLQITEEPLHPGLVGPFTVLDPPPERELVYAESAHKGQFIHDPDAVGEFKLRFHRLQAAAMPPGQSLRLVEETIEGFAP</sequence>
<dbReference type="CDD" id="cd00093">
    <property type="entry name" value="HTH_XRE"/>
    <property type="match status" value="1"/>
</dbReference>
<comment type="caution">
    <text evidence="2">The sequence shown here is derived from an EMBL/GenBank/DDBJ whole genome shotgun (WGS) entry which is preliminary data.</text>
</comment>
<evidence type="ECO:0000259" key="1">
    <source>
        <dbReference type="PROSITE" id="PS50943"/>
    </source>
</evidence>
<dbReference type="OrthoDB" id="3458546at2"/>
<dbReference type="InterPro" id="IPR001387">
    <property type="entry name" value="Cro/C1-type_HTH"/>
</dbReference>
<dbReference type="InterPro" id="IPR010982">
    <property type="entry name" value="Lambda_DNA-bd_dom_sf"/>
</dbReference>
<dbReference type="GO" id="GO:0003677">
    <property type="term" value="F:DNA binding"/>
    <property type="evidence" value="ECO:0007669"/>
    <property type="project" value="InterPro"/>
</dbReference>
<dbReference type="InterPro" id="IPR043917">
    <property type="entry name" value="DUF5753"/>
</dbReference>
<dbReference type="PROSITE" id="PS50943">
    <property type="entry name" value="HTH_CROC1"/>
    <property type="match status" value="1"/>
</dbReference>
<feature type="domain" description="HTH cro/C1-type" evidence="1">
    <location>
        <begin position="16"/>
        <end position="69"/>
    </location>
</feature>
<keyword evidence="3" id="KW-1185">Reference proteome</keyword>
<protein>
    <submittedName>
        <fullName evidence="2">Transcriptional regulator</fullName>
    </submittedName>
</protein>
<organism evidence="2 3">
    <name type="scientific">Nocardiopsis sinuspersici</name>
    <dbReference type="NCBI Taxonomy" id="501010"/>
    <lineage>
        <taxon>Bacteria</taxon>
        <taxon>Bacillati</taxon>
        <taxon>Actinomycetota</taxon>
        <taxon>Actinomycetes</taxon>
        <taxon>Streptosporangiales</taxon>
        <taxon>Nocardiopsidaceae</taxon>
        <taxon>Nocardiopsis</taxon>
    </lineage>
</organism>
<gene>
    <name evidence="2" type="ORF">NOSIN_18455</name>
</gene>
<dbReference type="RefSeq" id="WP_077691987.1">
    <property type="nucleotide sequence ID" value="NZ_MCOK01000001.1"/>
</dbReference>
<dbReference type="Gene3D" id="1.10.260.40">
    <property type="entry name" value="lambda repressor-like DNA-binding domains"/>
    <property type="match status" value="1"/>
</dbReference>
<dbReference type="SMART" id="SM00530">
    <property type="entry name" value="HTH_XRE"/>
    <property type="match status" value="1"/>
</dbReference>